<keyword evidence="1" id="KW-1133">Transmembrane helix</keyword>
<name>A0A0D8C065_GEOKU</name>
<dbReference type="PATRIC" id="fig|1462.6.peg.718"/>
<reference evidence="2 3" key="1">
    <citation type="submission" date="2015-01" db="EMBL/GenBank/DDBJ databases">
        <authorList>
            <person name="Filippidou S."/>
            <person name="Jeanneret N."/>
            <person name="Russel-Delif L."/>
            <person name="Junier T."/>
            <person name="Wunderlin T."/>
            <person name="Molina V."/>
            <person name="Johnson S.L."/>
            <person name="Davenport K.W."/>
            <person name="Chain P.S."/>
            <person name="Dorador C."/>
            <person name="Junier P."/>
        </authorList>
    </citation>
    <scope>NUCLEOTIDE SEQUENCE [LARGE SCALE GENOMIC DNA]</scope>
    <source>
        <strain evidence="2 3">Et7/4</strain>
    </source>
</reference>
<comment type="caution">
    <text evidence="2">The sequence shown here is derived from an EMBL/GenBank/DDBJ whole genome shotgun (WGS) entry which is preliminary data.</text>
</comment>
<evidence type="ECO:0000256" key="1">
    <source>
        <dbReference type="SAM" id="Phobius"/>
    </source>
</evidence>
<keyword evidence="1" id="KW-0812">Transmembrane</keyword>
<dbReference type="AlphaFoldDB" id="A0A0D8C065"/>
<sequence length="164" mass="18865">MINPVKSGGEGVVKLNLFSRRLIGLLLACLFMIYLTKLFTMKPHVISGNGNPGMIFIILSALLFFFFGREIWKIMNNAAYSKKKWLFITISSLFILCLSAFLEISYFVNLIKQLGGPPSNTNSKIYRYNWVNQYTNTLYVNIYTFCIFISSVIFVHSVKKFVQK</sequence>
<dbReference type="Proteomes" id="UP000032522">
    <property type="component" value="Unassembled WGS sequence"/>
</dbReference>
<proteinExistence type="predicted"/>
<organism evidence="2 3">
    <name type="scientific">Geobacillus kaustophilus</name>
    <dbReference type="NCBI Taxonomy" id="1462"/>
    <lineage>
        <taxon>Bacteria</taxon>
        <taxon>Bacillati</taxon>
        <taxon>Bacillota</taxon>
        <taxon>Bacilli</taxon>
        <taxon>Bacillales</taxon>
        <taxon>Anoxybacillaceae</taxon>
        <taxon>Geobacillus</taxon>
        <taxon>Geobacillus thermoleovorans group</taxon>
    </lineage>
</organism>
<feature type="transmembrane region" description="Helical" evidence="1">
    <location>
        <begin position="53"/>
        <end position="72"/>
    </location>
</feature>
<dbReference type="EMBL" id="JYBP01000003">
    <property type="protein sequence ID" value="KJE29037.1"/>
    <property type="molecule type" value="Genomic_DNA"/>
</dbReference>
<feature type="transmembrane region" description="Helical" evidence="1">
    <location>
        <begin position="22"/>
        <end position="41"/>
    </location>
</feature>
<feature type="transmembrane region" description="Helical" evidence="1">
    <location>
        <begin position="138"/>
        <end position="158"/>
    </location>
</feature>
<evidence type="ECO:0000313" key="3">
    <source>
        <dbReference type="Proteomes" id="UP000032522"/>
    </source>
</evidence>
<keyword evidence="1" id="KW-0472">Membrane</keyword>
<accession>A0A0D8C065</accession>
<feature type="transmembrane region" description="Helical" evidence="1">
    <location>
        <begin position="84"/>
        <end position="108"/>
    </location>
</feature>
<gene>
    <name evidence="2" type="ORF">LG52_580</name>
</gene>
<evidence type="ECO:0000313" key="2">
    <source>
        <dbReference type="EMBL" id="KJE29037.1"/>
    </source>
</evidence>
<protein>
    <submittedName>
        <fullName evidence="2">Putative membrane protein</fullName>
    </submittedName>
</protein>